<dbReference type="GO" id="GO:0005789">
    <property type="term" value="C:endoplasmic reticulum membrane"/>
    <property type="evidence" value="ECO:0007669"/>
    <property type="project" value="UniProtKB-SubCell"/>
</dbReference>
<reference evidence="7 8" key="1">
    <citation type="submission" date="2024-02" db="EMBL/GenBank/DDBJ databases">
        <title>De novo assembly and annotation of 12 fungi associated with fruit tree decline syndrome in Ontario, Canada.</title>
        <authorList>
            <person name="Sulman M."/>
            <person name="Ellouze W."/>
            <person name="Ilyukhin E."/>
        </authorList>
    </citation>
    <scope>NUCLEOTIDE SEQUENCE [LARGE SCALE GENOMIC DNA]</scope>
    <source>
        <strain evidence="7 8">M11/M66-122</strain>
    </source>
</reference>
<evidence type="ECO:0000313" key="7">
    <source>
        <dbReference type="EMBL" id="KAK7754385.1"/>
    </source>
</evidence>
<dbReference type="EMBL" id="JAKJXP020000021">
    <property type="protein sequence ID" value="KAK7754385.1"/>
    <property type="molecule type" value="Genomic_DNA"/>
</dbReference>
<sequence>MVLLTMTASIVEAIEILDQKTVADVSEETMSPDPDSEPPLRNAAIGNPISHGQILDIWRQLKGGEGTDVTLEKLLRGATVYIPPPPPKPEPTKEYKALMARLRHEEEERSYERMIQKYPARESFAQRFPSAPIAHAFAEVNKPSKASDMGDDFAIEYGDVQKQVTVIFNFLVSIIGCGAALWLAARWWSTPARLFLSLGGSIVVAIAEVAVYSAYTWRMAEGEKKEKKKKEVKEVVNTWVVNQGEGDEKTLFEAPSPSPNPIELEADANSNLRRRIKDLVD</sequence>
<dbReference type="InterPro" id="IPR021013">
    <property type="entry name" value="ATPase_Vma12"/>
</dbReference>
<evidence type="ECO:0000256" key="2">
    <source>
        <dbReference type="ARBA" id="ARBA00022692"/>
    </source>
</evidence>
<evidence type="ECO:0000313" key="8">
    <source>
        <dbReference type="Proteomes" id="UP001320420"/>
    </source>
</evidence>
<name>A0AAN9YUH0_9PEZI</name>
<feature type="transmembrane region" description="Helical" evidence="6">
    <location>
        <begin position="166"/>
        <end position="188"/>
    </location>
</feature>
<proteinExistence type="predicted"/>
<feature type="transmembrane region" description="Helical" evidence="6">
    <location>
        <begin position="194"/>
        <end position="215"/>
    </location>
</feature>
<evidence type="ECO:0000256" key="4">
    <source>
        <dbReference type="ARBA" id="ARBA00022989"/>
    </source>
</evidence>
<accession>A0AAN9YUH0</accession>
<dbReference type="Pfam" id="PF11712">
    <property type="entry name" value="Vma12"/>
    <property type="match status" value="1"/>
</dbReference>
<evidence type="ECO:0000256" key="3">
    <source>
        <dbReference type="ARBA" id="ARBA00022824"/>
    </source>
</evidence>
<keyword evidence="4 6" id="KW-1133">Transmembrane helix</keyword>
<organism evidence="7 8">
    <name type="scientific">Diatrype stigma</name>
    <dbReference type="NCBI Taxonomy" id="117547"/>
    <lineage>
        <taxon>Eukaryota</taxon>
        <taxon>Fungi</taxon>
        <taxon>Dikarya</taxon>
        <taxon>Ascomycota</taxon>
        <taxon>Pezizomycotina</taxon>
        <taxon>Sordariomycetes</taxon>
        <taxon>Xylariomycetidae</taxon>
        <taxon>Xylariales</taxon>
        <taxon>Diatrypaceae</taxon>
        <taxon>Diatrype</taxon>
    </lineage>
</organism>
<comment type="subcellular location">
    <subcellularLocation>
        <location evidence="1">Endoplasmic reticulum membrane</location>
        <topology evidence="1">Multi-pass membrane protein</topology>
    </subcellularLocation>
</comment>
<keyword evidence="5 6" id="KW-0472">Membrane</keyword>
<dbReference type="PANTHER" id="PTHR31394:SF1">
    <property type="entry name" value="TRANSMEMBRANE PROTEIN 199"/>
    <property type="match status" value="1"/>
</dbReference>
<keyword evidence="8" id="KW-1185">Reference proteome</keyword>
<keyword evidence="3" id="KW-0256">Endoplasmic reticulum</keyword>
<evidence type="ECO:0000256" key="1">
    <source>
        <dbReference type="ARBA" id="ARBA00004477"/>
    </source>
</evidence>
<protein>
    <submittedName>
        <fullName evidence="7">Uncharacterized protein</fullName>
    </submittedName>
</protein>
<dbReference type="AlphaFoldDB" id="A0AAN9YUH0"/>
<evidence type="ECO:0000256" key="5">
    <source>
        <dbReference type="ARBA" id="ARBA00023136"/>
    </source>
</evidence>
<dbReference type="PANTHER" id="PTHR31394">
    <property type="entry name" value="TRANSMEMBRANE PROTEIN 199"/>
    <property type="match status" value="1"/>
</dbReference>
<keyword evidence="2 6" id="KW-0812">Transmembrane</keyword>
<evidence type="ECO:0000256" key="6">
    <source>
        <dbReference type="SAM" id="Phobius"/>
    </source>
</evidence>
<comment type="caution">
    <text evidence="7">The sequence shown here is derived from an EMBL/GenBank/DDBJ whole genome shotgun (WGS) entry which is preliminary data.</text>
</comment>
<dbReference type="GO" id="GO:0070072">
    <property type="term" value="P:vacuolar proton-transporting V-type ATPase complex assembly"/>
    <property type="evidence" value="ECO:0007669"/>
    <property type="project" value="InterPro"/>
</dbReference>
<gene>
    <name evidence="7" type="ORF">SLS62_003678</name>
</gene>
<dbReference type="Proteomes" id="UP001320420">
    <property type="component" value="Unassembled WGS sequence"/>
</dbReference>